<dbReference type="Pfam" id="PF01074">
    <property type="entry name" value="Glyco_hydro_38N"/>
    <property type="match status" value="1"/>
</dbReference>
<dbReference type="GO" id="GO:0004559">
    <property type="term" value="F:alpha-mannosidase activity"/>
    <property type="evidence" value="ECO:0007669"/>
    <property type="project" value="UniProtKB-EC"/>
</dbReference>
<dbReference type="GO" id="GO:0009313">
    <property type="term" value="P:oligosaccharide catabolic process"/>
    <property type="evidence" value="ECO:0007669"/>
    <property type="project" value="TreeGrafter"/>
</dbReference>
<evidence type="ECO:0000256" key="2">
    <source>
        <dbReference type="ARBA" id="ARBA00009792"/>
    </source>
</evidence>
<feature type="domain" description="Glycoside hydrolase family 38 central" evidence="7">
    <location>
        <begin position="463"/>
        <end position="543"/>
    </location>
</feature>
<dbReference type="Pfam" id="PF22907">
    <property type="entry name" value="Ams1-like_1st"/>
    <property type="match status" value="1"/>
</dbReference>
<evidence type="ECO:0000256" key="5">
    <source>
        <dbReference type="ARBA" id="ARBA00022801"/>
    </source>
</evidence>
<dbReference type="Gene3D" id="3.20.110.10">
    <property type="entry name" value="Glycoside hydrolase 38, N terminal domain"/>
    <property type="match status" value="1"/>
</dbReference>
<evidence type="ECO:0000256" key="1">
    <source>
        <dbReference type="ARBA" id="ARBA00000365"/>
    </source>
</evidence>
<keyword evidence="8" id="KW-1185">Reference proteome</keyword>
<organism evidence="8 9">
    <name type="scientific">Hyalella azteca</name>
    <name type="common">Amphipod</name>
    <dbReference type="NCBI Taxonomy" id="294128"/>
    <lineage>
        <taxon>Eukaryota</taxon>
        <taxon>Metazoa</taxon>
        <taxon>Ecdysozoa</taxon>
        <taxon>Arthropoda</taxon>
        <taxon>Crustacea</taxon>
        <taxon>Multicrustacea</taxon>
        <taxon>Malacostraca</taxon>
        <taxon>Eumalacostraca</taxon>
        <taxon>Peracarida</taxon>
        <taxon>Amphipoda</taxon>
        <taxon>Senticaudata</taxon>
        <taxon>Talitrida</taxon>
        <taxon>Talitroidea</taxon>
        <taxon>Hyalellidae</taxon>
        <taxon>Hyalella</taxon>
    </lineage>
</organism>
<dbReference type="InterPro" id="IPR027291">
    <property type="entry name" value="Glyco_hydro_38_N_sf"/>
</dbReference>
<dbReference type="Proteomes" id="UP000694843">
    <property type="component" value="Unplaced"/>
</dbReference>
<dbReference type="Pfam" id="PF17677">
    <property type="entry name" value="Glyco_hydro38C2"/>
    <property type="match status" value="1"/>
</dbReference>
<dbReference type="SUPFAM" id="SSF74650">
    <property type="entry name" value="Galactose mutarotase-like"/>
    <property type="match status" value="1"/>
</dbReference>
<dbReference type="Gene3D" id="2.70.98.30">
    <property type="entry name" value="Golgi alpha-mannosidase II, domain 4"/>
    <property type="match status" value="1"/>
</dbReference>
<dbReference type="PANTHER" id="PTHR46017">
    <property type="entry name" value="ALPHA-MANNOSIDASE 2C1"/>
    <property type="match status" value="1"/>
</dbReference>
<dbReference type="EC" id="3.2.1.24" evidence="3"/>
<dbReference type="PANTHER" id="PTHR46017:SF1">
    <property type="entry name" value="ALPHA-MANNOSIDASE 2C1"/>
    <property type="match status" value="1"/>
</dbReference>
<keyword evidence="6" id="KW-0326">Glycosidase</keyword>
<gene>
    <name evidence="9" type="primary">LOC108666056</name>
</gene>
<evidence type="ECO:0000313" key="8">
    <source>
        <dbReference type="Proteomes" id="UP000694843"/>
    </source>
</evidence>
<dbReference type="GO" id="GO:0046872">
    <property type="term" value="F:metal ion binding"/>
    <property type="evidence" value="ECO:0007669"/>
    <property type="project" value="UniProtKB-KW"/>
</dbReference>
<evidence type="ECO:0000259" key="7">
    <source>
        <dbReference type="SMART" id="SM00872"/>
    </source>
</evidence>
<dbReference type="AlphaFoldDB" id="A0A979FRR8"/>
<dbReference type="OrthoDB" id="10261055at2759"/>
<dbReference type="Pfam" id="PF09261">
    <property type="entry name" value="Alpha-mann_mid"/>
    <property type="match status" value="1"/>
</dbReference>
<evidence type="ECO:0000313" key="9">
    <source>
        <dbReference type="RefSeq" id="XP_047738865.1"/>
    </source>
</evidence>
<dbReference type="OMA" id="DVFGFSW"/>
<sequence length="993" mass="108764">MADPGVTAPLRKDRKATLPRIQNFISSRRFKDVNLVTRLYPDARTATLSYWSVPGGEGAWVNYPFSEVINQSFTPTALGASFGPTWSTTWFKVELQLPSTWQGRRLHFRWNSDSEATLWSVDGRVLQGLSSTIDNQVRTDYLITNNYDGSSPTLTYYVEMAGSRIKGTYTDDLIDPPPPDMMFTLHMAEVAVMDTLTAKLMHDLAVLSQLADELPDDVRGYAALFTANQMVNSIIAGQEQSASALADAYFTKGNGARAHRLAAIGNCHIDSAWLWPVSETKRKVGRSFANQLALMDQYPDFIFVASQAQQWAWCKQYYPELFDRVKARVSEGRFLPVGGTWVEMDGNIPSGESFIRQFLHGHHLPKHGLSLYLAQSVPLYPSLKHMDFCQHMGLSRFLTQKMSWSFVNKFPHHNFTWRGIDGSEVLAHFPPGESYSMSGTVAGCPEHGTYTTQVRTRHLHDTEHGTYTTQAAMKRLCRATEFALRDAELLLCVAAAGATAGDLLANSLPKLDGAWKKLLLNQFHDIVPGSAIGIVYEDATIAYQEANAAILNVWNDSLSAIFGGGAKDQVVAFNTLQWGRREVVDLAALKSAITSEGLAGERAANYSLVSAPAFGYAAADPVTPDHPVTLETSNGSFVLSNGLVRVVISSTGQVTSLTVDGSDRDVFRTVDGTTSTGNRILLYDDQPLYWDAWDVMDYHLETETCLNDQAVGTPVVVQEVNALRCSVSWGCSVGRESSLLQEISLTADCPYVTFTTSVNWAENRKLLKVGFDTSLLATYATYDTQFGSLTRPTVVNTSWDSAKYEVCGHKYASLTEGDWGVAVLSSSKYGWSGRDSTLTLTLLKAPKAPDADADMGDHSFSYALMPYQGPLQGSEVVQRAYEFNNPVRLELLPRTAVPTGTSVSWAGVRGAGVVLHTVKPAEDGSGDVVLRVYESAGTRGAATVDILLPVTGVWECDGMETVGNAVNFTVNGNTATFTVNSSPYCIKAFRISF</sequence>
<keyword evidence="4" id="KW-0479">Metal-binding</keyword>
<dbReference type="InterPro" id="IPR011330">
    <property type="entry name" value="Glyco_hydro/deAcase_b/a-brl"/>
</dbReference>
<protein>
    <recommendedName>
        <fullName evidence="3">alpha-mannosidase</fullName>
        <ecNumber evidence="3">3.2.1.24</ecNumber>
    </recommendedName>
</protein>
<comment type="similarity">
    <text evidence="2">Belongs to the glycosyl hydrolase 38 family.</text>
</comment>
<accession>A0A979FRR8</accession>
<dbReference type="GO" id="GO:0006013">
    <property type="term" value="P:mannose metabolic process"/>
    <property type="evidence" value="ECO:0007669"/>
    <property type="project" value="InterPro"/>
</dbReference>
<dbReference type="SUPFAM" id="SSF88713">
    <property type="entry name" value="Glycoside hydrolase/deacetylase"/>
    <property type="match status" value="1"/>
</dbReference>
<dbReference type="GO" id="GO:0030246">
    <property type="term" value="F:carbohydrate binding"/>
    <property type="evidence" value="ECO:0007669"/>
    <property type="project" value="InterPro"/>
</dbReference>
<dbReference type="InterPro" id="IPR028995">
    <property type="entry name" value="Glyco_hydro_57/38_cen_sf"/>
</dbReference>
<reference evidence="9" key="1">
    <citation type="submission" date="2025-08" db="UniProtKB">
        <authorList>
            <consortium name="RefSeq"/>
        </authorList>
    </citation>
    <scope>IDENTIFICATION</scope>
    <source>
        <tissue evidence="9">Whole organism</tissue>
    </source>
</reference>
<evidence type="ECO:0000256" key="4">
    <source>
        <dbReference type="ARBA" id="ARBA00022723"/>
    </source>
</evidence>
<dbReference type="SUPFAM" id="SSF88688">
    <property type="entry name" value="Families 57/38 glycoside transferase middle domain"/>
    <property type="match status" value="1"/>
</dbReference>
<evidence type="ECO:0000256" key="6">
    <source>
        <dbReference type="ARBA" id="ARBA00023295"/>
    </source>
</evidence>
<name>A0A979FRR8_HYAAZ</name>
<comment type="catalytic activity">
    <reaction evidence="1">
        <text>Hydrolysis of terminal, non-reducing alpha-D-mannose residues in alpha-D-mannosides.</text>
        <dbReference type="EC" id="3.2.1.24"/>
    </reaction>
</comment>
<dbReference type="RefSeq" id="XP_047738865.1">
    <property type="nucleotide sequence ID" value="XM_047882909.1"/>
</dbReference>
<dbReference type="InterPro" id="IPR015341">
    <property type="entry name" value="Glyco_hydro_38_cen"/>
</dbReference>
<proteinExistence type="inferred from homology"/>
<dbReference type="Pfam" id="PF07748">
    <property type="entry name" value="Glyco_hydro_38C"/>
    <property type="match status" value="1"/>
</dbReference>
<evidence type="ECO:0000256" key="3">
    <source>
        <dbReference type="ARBA" id="ARBA00012752"/>
    </source>
</evidence>
<dbReference type="SMART" id="SM00872">
    <property type="entry name" value="Alpha-mann_mid"/>
    <property type="match status" value="1"/>
</dbReference>
<dbReference type="InterPro" id="IPR000602">
    <property type="entry name" value="Glyco_hydro_38_N"/>
</dbReference>
<dbReference type="InterPro" id="IPR037094">
    <property type="entry name" value="Glyco_hydro_38_cen_sf"/>
</dbReference>
<dbReference type="InterPro" id="IPR011682">
    <property type="entry name" value="Glyco_hydro_38_C"/>
</dbReference>
<dbReference type="FunFam" id="2.70.98.30:FF:000001">
    <property type="entry name" value="alpha-mannosidase 2C1 isoform X2"/>
    <property type="match status" value="1"/>
</dbReference>
<dbReference type="KEGG" id="hazt:108666056"/>
<keyword evidence="5" id="KW-0378">Hydrolase</keyword>
<dbReference type="InterPro" id="IPR041147">
    <property type="entry name" value="GH38_C"/>
</dbReference>
<dbReference type="InterPro" id="IPR011013">
    <property type="entry name" value="Gal_mutarotase_sf_dom"/>
</dbReference>
<dbReference type="Gene3D" id="1.20.1270.50">
    <property type="entry name" value="Glycoside hydrolase family 38, central domain"/>
    <property type="match status" value="1"/>
</dbReference>
<dbReference type="InterPro" id="IPR054723">
    <property type="entry name" value="Ams1-like_N"/>
</dbReference>
<dbReference type="GeneID" id="108666056"/>
<dbReference type="FunFam" id="1.20.1270.50:FF:000004">
    <property type="entry name" value="alpha-mannosidase 2C1 isoform X1"/>
    <property type="match status" value="1"/>
</dbReference>